<proteinExistence type="predicted"/>
<reference evidence="1 2" key="1">
    <citation type="submission" date="2016-07" db="EMBL/GenBank/DDBJ databases">
        <title>Pervasive Adenine N6-methylation of Active Genes in Fungi.</title>
        <authorList>
            <consortium name="DOE Joint Genome Institute"/>
            <person name="Mondo S.J."/>
            <person name="Dannebaum R.O."/>
            <person name="Kuo R.C."/>
            <person name="Labutti K."/>
            <person name="Haridas S."/>
            <person name="Kuo A."/>
            <person name="Salamov A."/>
            <person name="Ahrendt S.R."/>
            <person name="Lipzen A."/>
            <person name="Sullivan W."/>
            <person name="Andreopoulos W.B."/>
            <person name="Clum A."/>
            <person name="Lindquist E."/>
            <person name="Daum C."/>
            <person name="Ramamoorthy G.K."/>
            <person name="Gryganskyi A."/>
            <person name="Culley D."/>
            <person name="Magnuson J.K."/>
            <person name="James T.Y."/>
            <person name="O'Malley M.A."/>
            <person name="Stajich J.E."/>
            <person name="Spatafora J.W."/>
            <person name="Visel A."/>
            <person name="Grigoriev I.V."/>
        </authorList>
    </citation>
    <scope>NUCLEOTIDE SEQUENCE [LARGE SCALE GENOMIC DNA]</scope>
    <source>
        <strain evidence="1 2">CBS 931.73</strain>
    </source>
</reference>
<name>A0A1Y1XW31_9FUNG</name>
<evidence type="ECO:0000313" key="1">
    <source>
        <dbReference type="EMBL" id="ORX89959.1"/>
    </source>
</evidence>
<dbReference type="AlphaFoldDB" id="A0A1Y1XW31"/>
<dbReference type="EMBL" id="MCFE01000410">
    <property type="protein sequence ID" value="ORX89959.1"/>
    <property type="molecule type" value="Genomic_DNA"/>
</dbReference>
<accession>A0A1Y1XW31</accession>
<dbReference type="InParanoid" id="A0A1Y1XW31"/>
<dbReference type="OrthoDB" id="167809at2759"/>
<dbReference type="Proteomes" id="UP000193498">
    <property type="component" value="Unassembled WGS sequence"/>
</dbReference>
<organism evidence="1 2">
    <name type="scientific">Basidiobolus meristosporus CBS 931.73</name>
    <dbReference type="NCBI Taxonomy" id="1314790"/>
    <lineage>
        <taxon>Eukaryota</taxon>
        <taxon>Fungi</taxon>
        <taxon>Fungi incertae sedis</taxon>
        <taxon>Zoopagomycota</taxon>
        <taxon>Entomophthoromycotina</taxon>
        <taxon>Basidiobolomycetes</taxon>
        <taxon>Basidiobolales</taxon>
        <taxon>Basidiobolaceae</taxon>
        <taxon>Basidiobolus</taxon>
    </lineage>
</organism>
<comment type="caution">
    <text evidence="1">The sequence shown here is derived from an EMBL/GenBank/DDBJ whole genome shotgun (WGS) entry which is preliminary data.</text>
</comment>
<protein>
    <submittedName>
        <fullName evidence="1">Uncharacterized protein</fullName>
    </submittedName>
</protein>
<feature type="non-terminal residue" evidence="1">
    <location>
        <position position="55"/>
    </location>
</feature>
<evidence type="ECO:0000313" key="2">
    <source>
        <dbReference type="Proteomes" id="UP000193498"/>
    </source>
</evidence>
<feature type="non-terminal residue" evidence="1">
    <location>
        <position position="1"/>
    </location>
</feature>
<gene>
    <name evidence="1" type="ORF">K493DRAFT_141891</name>
</gene>
<sequence length="55" mass="5978">NANVVKVIKVTVRKQTVLEEIITDVRAAFPALLKVQDGHPMFAVLDASGPFNQST</sequence>
<keyword evidence="2" id="KW-1185">Reference proteome</keyword>